<dbReference type="CDD" id="cd02901">
    <property type="entry name" value="Macro_Poa1p-like"/>
    <property type="match status" value="1"/>
</dbReference>
<evidence type="ECO:0000259" key="2">
    <source>
        <dbReference type="PROSITE" id="PS51154"/>
    </source>
</evidence>
<reference evidence="3 4" key="2">
    <citation type="submission" date="2018-03" db="EMBL/GenBank/DDBJ databases">
        <authorList>
            <person name="Keele B.F."/>
        </authorList>
    </citation>
    <scope>NUCLEOTIDE SEQUENCE [LARGE SCALE GENOMIC DNA]</scope>
    <source>
        <strain evidence="3 4">D13</strain>
    </source>
</reference>
<dbReference type="GO" id="GO:0140291">
    <property type="term" value="P:peptidyl-glutamate ADP-deribosylation"/>
    <property type="evidence" value="ECO:0007669"/>
    <property type="project" value="TreeGrafter"/>
</dbReference>
<dbReference type="SUPFAM" id="SSF52949">
    <property type="entry name" value="Macro domain-like"/>
    <property type="match status" value="1"/>
</dbReference>
<organism evidence="3 4">
    <name type="scientific">Ahniella affigens</name>
    <dbReference type="NCBI Taxonomy" id="2021234"/>
    <lineage>
        <taxon>Bacteria</taxon>
        <taxon>Pseudomonadati</taxon>
        <taxon>Pseudomonadota</taxon>
        <taxon>Gammaproteobacteria</taxon>
        <taxon>Lysobacterales</taxon>
        <taxon>Rhodanobacteraceae</taxon>
        <taxon>Ahniella</taxon>
    </lineage>
</organism>
<dbReference type="KEGG" id="xba:C7S18_11330"/>
<dbReference type="OrthoDB" id="9780211at2"/>
<dbReference type="EMBL" id="CP027860">
    <property type="protein sequence ID" value="AVP97753.1"/>
    <property type="molecule type" value="Genomic_DNA"/>
</dbReference>
<dbReference type="PANTHER" id="PTHR12521">
    <property type="entry name" value="PROTEIN C6ORF130"/>
    <property type="match status" value="1"/>
</dbReference>
<keyword evidence="4" id="KW-1185">Reference proteome</keyword>
<accession>A0A2P1PSC5</accession>
<gene>
    <name evidence="3" type="ORF">C7S18_11330</name>
</gene>
<name>A0A2P1PSC5_9GAMM</name>
<dbReference type="SMART" id="SM00506">
    <property type="entry name" value="A1pp"/>
    <property type="match status" value="1"/>
</dbReference>
<evidence type="ECO:0000256" key="1">
    <source>
        <dbReference type="ARBA" id="ARBA00035885"/>
    </source>
</evidence>
<dbReference type="InterPro" id="IPR002589">
    <property type="entry name" value="Macro_dom"/>
</dbReference>
<feature type="domain" description="Macro" evidence="2">
    <location>
        <begin position="1"/>
        <end position="150"/>
    </location>
</feature>
<evidence type="ECO:0000313" key="4">
    <source>
        <dbReference type="Proteomes" id="UP000241074"/>
    </source>
</evidence>
<dbReference type="Proteomes" id="UP000241074">
    <property type="component" value="Chromosome"/>
</dbReference>
<protein>
    <recommendedName>
        <fullName evidence="2">Macro domain-containing protein</fullName>
    </recommendedName>
</protein>
<comment type="catalytic activity">
    <reaction evidence="1">
        <text>an N-(ADP-alpha-D-ribosyl)-thymidine in DNA + H2O = a thymidine in DNA + ADP-D-ribose</text>
        <dbReference type="Rhea" id="RHEA:71655"/>
        <dbReference type="Rhea" id="RHEA-COMP:13556"/>
        <dbReference type="Rhea" id="RHEA-COMP:18051"/>
        <dbReference type="ChEBI" id="CHEBI:15377"/>
        <dbReference type="ChEBI" id="CHEBI:57967"/>
        <dbReference type="ChEBI" id="CHEBI:137386"/>
        <dbReference type="ChEBI" id="CHEBI:191199"/>
    </reaction>
    <physiologicalReaction direction="left-to-right" evidence="1">
        <dbReference type="Rhea" id="RHEA:71656"/>
    </physiologicalReaction>
</comment>
<dbReference type="PANTHER" id="PTHR12521:SF0">
    <property type="entry name" value="ADP-RIBOSE GLYCOHYDROLASE OARD1"/>
    <property type="match status" value="1"/>
</dbReference>
<dbReference type="Pfam" id="PF01661">
    <property type="entry name" value="Macro"/>
    <property type="match status" value="1"/>
</dbReference>
<proteinExistence type="predicted"/>
<evidence type="ECO:0000313" key="3">
    <source>
        <dbReference type="EMBL" id="AVP97753.1"/>
    </source>
</evidence>
<dbReference type="AlphaFoldDB" id="A0A2P1PSC5"/>
<dbReference type="InterPro" id="IPR043472">
    <property type="entry name" value="Macro_dom-like"/>
</dbReference>
<dbReference type="PROSITE" id="PS51154">
    <property type="entry name" value="MACRO"/>
    <property type="match status" value="1"/>
</dbReference>
<dbReference type="Gene3D" id="3.40.220.10">
    <property type="entry name" value="Leucine Aminopeptidase, subunit E, domain 1"/>
    <property type="match status" value="1"/>
</dbReference>
<reference evidence="3 4" key="1">
    <citation type="submission" date="2018-03" db="EMBL/GenBank/DDBJ databases">
        <title>Ahniella affigens gen. nov., sp. nov., a gammaproteobacterium isolated from sandy soil near a stream.</title>
        <authorList>
            <person name="Ko Y."/>
            <person name="Kim J.-H."/>
        </authorList>
    </citation>
    <scope>NUCLEOTIDE SEQUENCE [LARGE SCALE GENOMIC DNA]</scope>
    <source>
        <strain evidence="3 4">D13</strain>
    </source>
</reference>
<sequence length="150" mass="16694">MISISYGNLLEARAEALVNAVNIVGVMGKGIALAFKERFPKNYRLYAAACKVREVRTGQMFVTVVRELGDPHWIVNFPTKQHWRAPSRMEWIVDGLHDLRRLLIEQMVASVAIPALGAGNGGLPWAAVREQIELALGDLEIDILLFAPME</sequence>
<dbReference type="InterPro" id="IPR050892">
    <property type="entry name" value="ADP-ribose_metab_enzymes"/>
</dbReference>